<dbReference type="SUPFAM" id="SSF49303">
    <property type="entry name" value="beta-Galactosidase/glucuronidase domain"/>
    <property type="match status" value="2"/>
</dbReference>
<dbReference type="SUPFAM" id="SSF51445">
    <property type="entry name" value="(Trans)glycosidases"/>
    <property type="match status" value="1"/>
</dbReference>
<keyword evidence="4" id="KW-0378">Hydrolase</keyword>
<evidence type="ECO:0000256" key="4">
    <source>
        <dbReference type="ARBA" id="ARBA00022801"/>
    </source>
</evidence>
<evidence type="ECO:0000256" key="2">
    <source>
        <dbReference type="ARBA" id="ARBA00007401"/>
    </source>
</evidence>
<evidence type="ECO:0000256" key="5">
    <source>
        <dbReference type="ARBA" id="ARBA00023295"/>
    </source>
</evidence>
<evidence type="ECO:0000256" key="3">
    <source>
        <dbReference type="ARBA" id="ARBA00012754"/>
    </source>
</evidence>
<dbReference type="InterPro" id="IPR054593">
    <property type="entry name" value="Beta-mannosidase-like_N2"/>
</dbReference>
<feature type="domain" description="Beta-mannosidase-like galactose-binding" evidence="7">
    <location>
        <begin position="53"/>
        <end position="199"/>
    </location>
</feature>
<feature type="domain" description="Glycoside hydrolase family 2 immunoglobulin-like beta-sandwich" evidence="6">
    <location>
        <begin position="219"/>
        <end position="304"/>
    </location>
</feature>
<comment type="caution">
    <text evidence="8">The sequence shown here is derived from an EMBL/GenBank/DDBJ whole genome shotgun (WGS) entry which is preliminary data.</text>
</comment>
<dbReference type="EMBL" id="BSVB01000001">
    <property type="protein sequence ID" value="GMA94881.1"/>
    <property type="molecule type" value="Genomic_DNA"/>
</dbReference>
<sequence>MGQGASGTMLPVTTVLLLDDGWELHEALGETWRWRVGIPAAGLNSVSASAAGRGGWFPARVPGSVLDDLVGDGQAPDPRHGRDSRAGEWAATRSWVYRRVVDVPRLEPDDRVVLELDGLDPGGTVYWDGEDVGSVDGMFTASRIALPAEPGRHQLAIVVAPAPDAEPQVGRTERVTRLAPRMTAGWDFCPRMPHQGLWRPVRLRIGRAQLARVSADARVADGRGTVEVGIVLDAAGRTAVVAELTAGGTVRARVEATAAPGHNRLELAVDDPELWWPARLGAPTLYELRVSAGDETRVLPIGFRTIEWHPNPGAPEGAHDYALAVNGTEVPLVGWNWVPVDARYGTIDGARIRHLVGLAAGSGARLLRVWGGGLLESEEFYRACDEAGLLVWQEFPQSSSGMQSAPSRDPVFVAGAVAVAQEVVPGLTHHPSLVLFGGGNELEDERGPLEDDRSPVLAAMHDAVERLAPRRGWLPTSPTGPVFHNRMDRIREAPLDQHDVHGPWEHQGLVAHYTLYNAGTSLAHTEFGVEGMTNRRALDALIPAEQQWPAGRDNPVYRHLGEWWDNETLVQEVFGQRLTDVDRLLRASQLLQAAGLQYAVEADRRRAPRCSMVLPWQLHESFPNAWCTSSVDYHGEPKPAYHAVARAFAADRVTLRIERAAAAGEPLRAEAWVGSEAGLDAGSTLALRLRDAAGALLAETSAATEGPVTAPRRVTALTADALPGDAVVIWEAEWRSREGRVLDIERTIVSTGADLTPLLDLPDAEVEVHAEIDGDVWTVGIRHVGGPAAIALALHDARPIEAPGWPVADGDPRPLLPGETRELHVRWRDDDPAGRALVLDGWNVPAQPIDPH</sequence>
<evidence type="ECO:0000313" key="8">
    <source>
        <dbReference type="EMBL" id="GMA94881.1"/>
    </source>
</evidence>
<dbReference type="InterPro" id="IPR008979">
    <property type="entry name" value="Galactose-bd-like_sf"/>
</dbReference>
<evidence type="ECO:0000259" key="6">
    <source>
        <dbReference type="Pfam" id="PF00703"/>
    </source>
</evidence>
<evidence type="ECO:0000313" key="9">
    <source>
        <dbReference type="Proteomes" id="UP001157034"/>
    </source>
</evidence>
<reference evidence="9" key="1">
    <citation type="journal article" date="2019" name="Int. J. Syst. Evol. Microbiol.">
        <title>The Global Catalogue of Microorganisms (GCM) 10K type strain sequencing project: providing services to taxonomists for standard genome sequencing and annotation.</title>
        <authorList>
            <consortium name="The Broad Institute Genomics Platform"/>
            <consortium name="The Broad Institute Genome Sequencing Center for Infectious Disease"/>
            <person name="Wu L."/>
            <person name="Ma J."/>
        </authorList>
    </citation>
    <scope>NUCLEOTIDE SEQUENCE [LARGE SCALE GENOMIC DNA]</scope>
    <source>
        <strain evidence="9">NBRC 108894</strain>
    </source>
</reference>
<dbReference type="InterPro" id="IPR036156">
    <property type="entry name" value="Beta-gal/glucu_dom_sf"/>
</dbReference>
<dbReference type="InterPro" id="IPR006102">
    <property type="entry name" value="Ig-like_GH2"/>
</dbReference>
<dbReference type="Gene3D" id="3.20.20.80">
    <property type="entry name" value="Glycosidases"/>
    <property type="match status" value="1"/>
</dbReference>
<dbReference type="InterPro" id="IPR017853">
    <property type="entry name" value="GH"/>
</dbReference>
<evidence type="ECO:0000256" key="1">
    <source>
        <dbReference type="ARBA" id="ARBA00000829"/>
    </source>
</evidence>
<gene>
    <name evidence="8" type="ORF">GCM10025881_17050</name>
</gene>
<accession>A0ABQ6K818</accession>
<keyword evidence="5" id="KW-0326">Glycosidase</keyword>
<dbReference type="Gene3D" id="2.60.120.260">
    <property type="entry name" value="Galactose-binding domain-like"/>
    <property type="match status" value="1"/>
</dbReference>
<dbReference type="InterPro" id="IPR050887">
    <property type="entry name" value="Beta-mannosidase_GH2"/>
</dbReference>
<name>A0ABQ6K818_9MICO</name>
<dbReference type="Pfam" id="PF00703">
    <property type="entry name" value="Glyco_hydro_2"/>
    <property type="match status" value="1"/>
</dbReference>
<evidence type="ECO:0000259" key="7">
    <source>
        <dbReference type="Pfam" id="PF22666"/>
    </source>
</evidence>
<comment type="similarity">
    <text evidence="2">Belongs to the glycosyl hydrolase 2 family.</text>
</comment>
<dbReference type="PANTHER" id="PTHR43730:SF1">
    <property type="entry name" value="BETA-MANNOSIDASE"/>
    <property type="match status" value="1"/>
</dbReference>
<dbReference type="EC" id="3.2.1.25" evidence="3"/>
<comment type="catalytic activity">
    <reaction evidence="1">
        <text>Hydrolysis of terminal, non-reducing beta-D-mannose residues in beta-D-mannosides.</text>
        <dbReference type="EC" id="3.2.1.25"/>
    </reaction>
</comment>
<dbReference type="Gene3D" id="2.60.40.10">
    <property type="entry name" value="Immunoglobulins"/>
    <property type="match status" value="1"/>
</dbReference>
<dbReference type="InterPro" id="IPR013783">
    <property type="entry name" value="Ig-like_fold"/>
</dbReference>
<keyword evidence="9" id="KW-1185">Reference proteome</keyword>
<dbReference type="PANTHER" id="PTHR43730">
    <property type="entry name" value="BETA-MANNOSIDASE"/>
    <property type="match status" value="1"/>
</dbReference>
<proteinExistence type="inferred from homology"/>
<organism evidence="8 9">
    <name type="scientific">Pseudolysinimonas kribbensis</name>
    <dbReference type="NCBI Taxonomy" id="433641"/>
    <lineage>
        <taxon>Bacteria</taxon>
        <taxon>Bacillati</taxon>
        <taxon>Actinomycetota</taxon>
        <taxon>Actinomycetes</taxon>
        <taxon>Micrococcales</taxon>
        <taxon>Microbacteriaceae</taxon>
        <taxon>Pseudolysinimonas</taxon>
    </lineage>
</organism>
<dbReference type="SUPFAM" id="SSF49785">
    <property type="entry name" value="Galactose-binding domain-like"/>
    <property type="match status" value="1"/>
</dbReference>
<protein>
    <recommendedName>
        <fullName evidence="3">beta-mannosidase</fullName>
        <ecNumber evidence="3">3.2.1.25</ecNumber>
    </recommendedName>
</protein>
<dbReference type="Pfam" id="PF22666">
    <property type="entry name" value="Glyco_hydro_2_N2"/>
    <property type="match status" value="1"/>
</dbReference>
<dbReference type="Proteomes" id="UP001157034">
    <property type="component" value="Unassembled WGS sequence"/>
</dbReference>